<dbReference type="InterPro" id="IPR039426">
    <property type="entry name" value="TonB-dep_rcpt-like"/>
</dbReference>
<evidence type="ECO:0000256" key="4">
    <source>
        <dbReference type="ARBA" id="ARBA00022692"/>
    </source>
</evidence>
<reference evidence="13 14" key="1">
    <citation type="submission" date="2018-03" db="EMBL/GenBank/DDBJ databases">
        <title>Genomic Encyclopedia of Archaeal and Bacterial Type Strains, Phase II (KMG-II): from individual species to whole genera.</title>
        <authorList>
            <person name="Goeker M."/>
        </authorList>
    </citation>
    <scope>NUCLEOTIDE SEQUENCE [LARGE SCALE GENOMIC DNA]</scope>
    <source>
        <strain evidence="13 14">DSM 28057</strain>
    </source>
</reference>
<dbReference type="Gene3D" id="2.40.170.20">
    <property type="entry name" value="TonB-dependent receptor, beta-barrel domain"/>
    <property type="match status" value="1"/>
</dbReference>
<evidence type="ECO:0000259" key="12">
    <source>
        <dbReference type="Pfam" id="PF07715"/>
    </source>
</evidence>
<feature type="domain" description="TonB-dependent receptor plug" evidence="12">
    <location>
        <begin position="115"/>
        <end position="232"/>
    </location>
</feature>
<comment type="subcellular location">
    <subcellularLocation>
        <location evidence="1 8">Cell outer membrane</location>
        <topology evidence="1 8">Multi-pass membrane protein</topology>
    </subcellularLocation>
</comment>
<evidence type="ECO:0000256" key="7">
    <source>
        <dbReference type="ARBA" id="ARBA00023237"/>
    </source>
</evidence>
<keyword evidence="3 8" id="KW-1134">Transmembrane beta strand</keyword>
<organism evidence="13 14">
    <name type="scientific">Cecembia rubra</name>
    <dbReference type="NCBI Taxonomy" id="1485585"/>
    <lineage>
        <taxon>Bacteria</taxon>
        <taxon>Pseudomonadati</taxon>
        <taxon>Bacteroidota</taxon>
        <taxon>Cytophagia</taxon>
        <taxon>Cytophagales</taxon>
        <taxon>Cyclobacteriaceae</taxon>
        <taxon>Cecembia</taxon>
    </lineage>
</organism>
<keyword evidence="14" id="KW-1185">Reference proteome</keyword>
<feature type="chain" id="PRO_5015119955" evidence="10">
    <location>
        <begin position="21"/>
        <end position="1030"/>
    </location>
</feature>
<dbReference type="EMBL" id="PYGF01000012">
    <property type="protein sequence ID" value="PSL01742.1"/>
    <property type="molecule type" value="Genomic_DNA"/>
</dbReference>
<name>A0A2P8DX11_9BACT</name>
<dbReference type="InterPro" id="IPR000531">
    <property type="entry name" value="Beta-barrel_TonB"/>
</dbReference>
<feature type="domain" description="TonB-dependent receptor-like beta-barrel" evidence="11">
    <location>
        <begin position="410"/>
        <end position="889"/>
    </location>
</feature>
<protein>
    <submittedName>
        <fullName evidence="13">TonB-linked SusC/RagA family outer membrane protein</fullName>
    </submittedName>
</protein>
<dbReference type="InterPro" id="IPR037066">
    <property type="entry name" value="Plug_dom_sf"/>
</dbReference>
<keyword evidence="5 9" id="KW-0798">TonB box</keyword>
<keyword evidence="10" id="KW-0732">Signal</keyword>
<evidence type="ECO:0000256" key="8">
    <source>
        <dbReference type="PROSITE-ProRule" id="PRU01360"/>
    </source>
</evidence>
<evidence type="ECO:0000313" key="14">
    <source>
        <dbReference type="Proteomes" id="UP000240708"/>
    </source>
</evidence>
<dbReference type="RefSeq" id="WP_106568572.1">
    <property type="nucleotide sequence ID" value="NZ_PYGF01000012.1"/>
</dbReference>
<comment type="similarity">
    <text evidence="8 9">Belongs to the TonB-dependent receptor family.</text>
</comment>
<keyword evidence="4 8" id="KW-0812">Transmembrane</keyword>
<dbReference type="SUPFAM" id="SSF56935">
    <property type="entry name" value="Porins"/>
    <property type="match status" value="1"/>
</dbReference>
<keyword evidence="2 8" id="KW-0813">Transport</keyword>
<evidence type="ECO:0000256" key="5">
    <source>
        <dbReference type="ARBA" id="ARBA00023077"/>
    </source>
</evidence>
<evidence type="ECO:0000259" key="11">
    <source>
        <dbReference type="Pfam" id="PF00593"/>
    </source>
</evidence>
<keyword evidence="6 8" id="KW-0472">Membrane</keyword>
<dbReference type="Proteomes" id="UP000240708">
    <property type="component" value="Unassembled WGS sequence"/>
</dbReference>
<evidence type="ECO:0000256" key="1">
    <source>
        <dbReference type="ARBA" id="ARBA00004571"/>
    </source>
</evidence>
<dbReference type="Gene3D" id="2.60.40.1120">
    <property type="entry name" value="Carboxypeptidase-like, regulatory domain"/>
    <property type="match status" value="1"/>
</dbReference>
<dbReference type="PROSITE" id="PS52016">
    <property type="entry name" value="TONB_DEPENDENT_REC_3"/>
    <property type="match status" value="1"/>
</dbReference>
<evidence type="ECO:0000313" key="13">
    <source>
        <dbReference type="EMBL" id="PSL01742.1"/>
    </source>
</evidence>
<dbReference type="OrthoDB" id="9768177at2"/>
<dbReference type="InterPro" id="IPR036942">
    <property type="entry name" value="Beta-barrel_TonB_sf"/>
</dbReference>
<dbReference type="NCBIfam" id="TIGR04057">
    <property type="entry name" value="SusC_RagA_signa"/>
    <property type="match status" value="1"/>
</dbReference>
<evidence type="ECO:0000256" key="10">
    <source>
        <dbReference type="SAM" id="SignalP"/>
    </source>
</evidence>
<accession>A0A2P8DX11</accession>
<dbReference type="SUPFAM" id="SSF49464">
    <property type="entry name" value="Carboxypeptidase regulatory domain-like"/>
    <property type="match status" value="1"/>
</dbReference>
<dbReference type="AlphaFoldDB" id="A0A2P8DX11"/>
<dbReference type="Pfam" id="PF00593">
    <property type="entry name" value="TonB_dep_Rec_b-barrel"/>
    <property type="match status" value="1"/>
</dbReference>
<dbReference type="Pfam" id="PF13715">
    <property type="entry name" value="CarbopepD_reg_2"/>
    <property type="match status" value="1"/>
</dbReference>
<dbReference type="GO" id="GO:0009279">
    <property type="term" value="C:cell outer membrane"/>
    <property type="evidence" value="ECO:0007669"/>
    <property type="project" value="UniProtKB-SubCell"/>
</dbReference>
<dbReference type="InterPro" id="IPR023996">
    <property type="entry name" value="TonB-dep_OMP_SusC/RagA"/>
</dbReference>
<dbReference type="Pfam" id="PF07715">
    <property type="entry name" value="Plug"/>
    <property type="match status" value="1"/>
</dbReference>
<feature type="signal peptide" evidence="10">
    <location>
        <begin position="1"/>
        <end position="20"/>
    </location>
</feature>
<keyword evidence="7 8" id="KW-0998">Cell outer membrane</keyword>
<evidence type="ECO:0000256" key="9">
    <source>
        <dbReference type="RuleBase" id="RU003357"/>
    </source>
</evidence>
<dbReference type="Gene3D" id="2.170.130.10">
    <property type="entry name" value="TonB-dependent receptor, plug domain"/>
    <property type="match status" value="1"/>
</dbReference>
<gene>
    <name evidence="13" type="ORF">CLV48_11285</name>
</gene>
<proteinExistence type="inferred from homology"/>
<comment type="caution">
    <text evidence="13">The sequence shown here is derived from an EMBL/GenBank/DDBJ whole genome shotgun (WGS) entry which is preliminary data.</text>
</comment>
<evidence type="ECO:0000256" key="3">
    <source>
        <dbReference type="ARBA" id="ARBA00022452"/>
    </source>
</evidence>
<evidence type="ECO:0000256" key="6">
    <source>
        <dbReference type="ARBA" id="ARBA00023136"/>
    </source>
</evidence>
<dbReference type="InterPro" id="IPR023997">
    <property type="entry name" value="TonB-dep_OMP_SusC/RagA_CS"/>
</dbReference>
<dbReference type="InterPro" id="IPR008969">
    <property type="entry name" value="CarboxyPept-like_regulatory"/>
</dbReference>
<evidence type="ECO:0000256" key="2">
    <source>
        <dbReference type="ARBA" id="ARBA00022448"/>
    </source>
</evidence>
<dbReference type="NCBIfam" id="TIGR04056">
    <property type="entry name" value="OMP_RagA_SusC"/>
    <property type="match status" value="1"/>
</dbReference>
<dbReference type="InterPro" id="IPR012910">
    <property type="entry name" value="Plug_dom"/>
</dbReference>
<sequence length="1030" mass="112066">MKKVLLVVALTAMTTVSLFAQSRTISGKVTSPEEPDGIPGVNVVIKGTTLGVVTDFDGNYSVSVPEDRNVLVFSFVGFISKEMTIGNNSVINVVLQPDLKTLGEVVVVGYGTQERRDITGSVASINNRSIENLVTPSFESQLAGRAPGVQITTPSGTLGAAPVIRIRGVNSISGSASPLIVIDGVPVVDADRSAVIGSNPLANINPADIESFEVLKDGSATAIFGSRAANGVILITTKRGSTGKAQVNYSTAIGFNEAQNRFELLNGDDFVTIANERRANANQSLLANPGVNTDWQDLILRRGFTQQHNLSISGGSEATKYFFSIGFTDQESAIDVNEMRRYSFRGNVDHSVSKSFRIGTSLNYSFTEINGFNEGANSLSGVMLNATRALPNVSPFDPANTRFDGFNVTADGRTTGFGNNLAGPDNNLPNIGFVLANNVFRNRVHRLLGNVYGEVDIVKGLTARSMVGVDLTMAEDFQSLDPRHGDGQGINGSVFMAYNPVQRWNWQNTLNYQTILAENHIFNITLGAEYQYDQFYNFTAQGTDFSDDFFRRDNLISGSYNNQFSGGGFADRGFDSYFSRINYGYKGKYLLSFTVRNDGISDLARENQRGTFFGGSIGWRISDEGFFNSNVISDFKVRASYAEVGNTEIGTFAAFGGFNPVLGGAGAGLGYARIANRGLLWETSKKLNAGIDMTIGKVTLAADVFRNNIDGLILSAPTIPSLGVPGNSINQNVGAMFNEGVEFRVITNVINRGKFTWNTDFNYTFLRNEVTNLVQPIVGTYNRTVEGGPIAQLYGFRWAGVNPANGNPMYFSGENIVQYNLQQGDLGWRAFDPANPSNISTPAGLPTQDFLGNTLPRWQGGWINNFTFGNWDAEVFLRYSGGNYIMNETLRGQLGQGFSNNNAIVMNRWTESGQVTDIPKQYSGQDANMWLTAASNSRFIEKGDFLRVQNIVVGYTVPAYKLQSAFNGAISTARFFAQAQNPFIFTRYSGLDPEANTFPSGALTQQLQFGVDWNVTPIFRTFSVGLNVGF</sequence>